<feature type="domain" description="DNAJC9 HTH" evidence="2">
    <location>
        <begin position="24"/>
        <end position="82"/>
    </location>
</feature>
<feature type="compositionally biased region" description="Acidic residues" evidence="1">
    <location>
        <begin position="99"/>
        <end position="111"/>
    </location>
</feature>
<organism evidence="3">
    <name type="scientific">Cyclophora tenuis</name>
    <name type="common">Marine diatom</name>
    <dbReference type="NCBI Taxonomy" id="216820"/>
    <lineage>
        <taxon>Eukaryota</taxon>
        <taxon>Sar</taxon>
        <taxon>Stramenopiles</taxon>
        <taxon>Ochrophyta</taxon>
        <taxon>Bacillariophyta</taxon>
        <taxon>Fragilariophyceae</taxon>
        <taxon>Fragilariophycidae</taxon>
        <taxon>Cyclophorales</taxon>
        <taxon>Cyclophoraceae</taxon>
        <taxon>Cyclophora</taxon>
    </lineage>
</organism>
<dbReference type="EMBL" id="HBFW01019019">
    <property type="protein sequence ID" value="CAD8941141.1"/>
    <property type="molecule type" value="Transcribed_RNA"/>
</dbReference>
<protein>
    <recommendedName>
        <fullName evidence="2">DNAJC9 HTH domain-containing protein</fullName>
    </recommendedName>
</protein>
<sequence length="258" mass="29721">MKSYFSQVFGNVTTDKINRFAEKYKCSDEEEQDVLKYYQQCRGNLKRMLDNVMLSSERDAQRWVEDFILPAVESGSVPDYTKALNKSLKKCLQTIDEEEELEQEQEEEEENQQGNQHEKVKQKARQQTKQKQKTKQQATKKAKQQTQTKPKPKTPVLDDDATESEDSDVARPKPKKRNKKAAANKKTKAKREAEEAEALLAKIQGKKSMVKRKKGFDSMLSGLASKYGGGNVEDPLDDAEFERIQNGLKKRKKKDMTY</sequence>
<feature type="region of interest" description="Disordered" evidence="1">
    <location>
        <begin position="99"/>
        <end position="195"/>
    </location>
</feature>
<evidence type="ECO:0000313" key="3">
    <source>
        <dbReference type="EMBL" id="CAD8941141.1"/>
    </source>
</evidence>
<proteinExistence type="predicted"/>
<dbReference type="InterPro" id="IPR056453">
    <property type="entry name" value="HTH_DNAJC9"/>
</dbReference>
<dbReference type="AlphaFoldDB" id="A0A7S1D862"/>
<dbReference type="Pfam" id="PF23302">
    <property type="entry name" value="HTH_DNAJC9"/>
    <property type="match status" value="1"/>
</dbReference>
<evidence type="ECO:0000256" key="1">
    <source>
        <dbReference type="SAM" id="MobiDB-lite"/>
    </source>
</evidence>
<gene>
    <name evidence="3" type="ORF">CTEN0397_LOCUS12207</name>
</gene>
<evidence type="ECO:0000259" key="2">
    <source>
        <dbReference type="Pfam" id="PF23302"/>
    </source>
</evidence>
<name>A0A7S1D862_CYCTE</name>
<feature type="compositionally biased region" description="Basic residues" evidence="1">
    <location>
        <begin position="172"/>
        <end position="189"/>
    </location>
</feature>
<feature type="compositionally biased region" description="Acidic residues" evidence="1">
    <location>
        <begin position="157"/>
        <end position="167"/>
    </location>
</feature>
<accession>A0A7S1D862</accession>
<feature type="compositionally biased region" description="Basic residues" evidence="1">
    <location>
        <begin position="122"/>
        <end position="143"/>
    </location>
</feature>
<reference evidence="3" key="1">
    <citation type="submission" date="2021-01" db="EMBL/GenBank/DDBJ databases">
        <authorList>
            <person name="Corre E."/>
            <person name="Pelletier E."/>
            <person name="Niang G."/>
            <person name="Scheremetjew M."/>
            <person name="Finn R."/>
            <person name="Kale V."/>
            <person name="Holt S."/>
            <person name="Cochrane G."/>
            <person name="Meng A."/>
            <person name="Brown T."/>
            <person name="Cohen L."/>
        </authorList>
    </citation>
    <scope>NUCLEOTIDE SEQUENCE</scope>
    <source>
        <strain evidence="3">ECT3854</strain>
    </source>
</reference>
<dbReference type="PANTHER" id="PTHR44916">
    <property type="entry name" value="CHAPERONE DNAJ-DOMAIN SUPERFAMILY PROTEIN-RELATED"/>
    <property type="match status" value="1"/>
</dbReference>
<dbReference type="InterPro" id="IPR042977">
    <property type="entry name" value="AtJ6-like"/>
</dbReference>
<dbReference type="PANTHER" id="PTHR44916:SF1">
    <property type="entry name" value="CHAPERONE DNAJ-DOMAIN SUPERFAMILY PROTEIN-RELATED"/>
    <property type="match status" value="1"/>
</dbReference>